<dbReference type="RefSeq" id="WP_380096127.1">
    <property type="nucleotide sequence ID" value="NZ_JBHRYD010000004.1"/>
</dbReference>
<protein>
    <recommendedName>
        <fullName evidence="3">Head decoration protein</fullName>
    </recommendedName>
</protein>
<accession>A0ABV7X1K9</accession>
<evidence type="ECO:0000313" key="1">
    <source>
        <dbReference type="EMBL" id="MFC3704484.1"/>
    </source>
</evidence>
<proteinExistence type="predicted"/>
<name>A0ABV7X1K9_9HYPH</name>
<organism evidence="1 2">
    <name type="scientific">Devosia honganensis</name>
    <dbReference type="NCBI Taxonomy" id="1610527"/>
    <lineage>
        <taxon>Bacteria</taxon>
        <taxon>Pseudomonadati</taxon>
        <taxon>Pseudomonadota</taxon>
        <taxon>Alphaproteobacteria</taxon>
        <taxon>Hyphomicrobiales</taxon>
        <taxon>Devosiaceae</taxon>
        <taxon>Devosia</taxon>
    </lineage>
</organism>
<keyword evidence="2" id="KW-1185">Reference proteome</keyword>
<comment type="caution">
    <text evidence="1">The sequence shown here is derived from an EMBL/GenBank/DDBJ whole genome shotgun (WGS) entry which is preliminary data.</text>
</comment>
<evidence type="ECO:0000313" key="2">
    <source>
        <dbReference type="Proteomes" id="UP001595613"/>
    </source>
</evidence>
<gene>
    <name evidence="1" type="ORF">ACFOOL_06925</name>
</gene>
<dbReference type="EMBL" id="JBHRYD010000004">
    <property type="protein sequence ID" value="MFC3704484.1"/>
    <property type="molecule type" value="Genomic_DNA"/>
</dbReference>
<dbReference type="Proteomes" id="UP001595613">
    <property type="component" value="Unassembled WGS sequence"/>
</dbReference>
<reference evidence="2" key="1">
    <citation type="journal article" date="2019" name="Int. J. Syst. Evol. Microbiol.">
        <title>The Global Catalogue of Microorganisms (GCM) 10K type strain sequencing project: providing services to taxonomists for standard genome sequencing and annotation.</title>
        <authorList>
            <consortium name="The Broad Institute Genomics Platform"/>
            <consortium name="The Broad Institute Genome Sequencing Center for Infectious Disease"/>
            <person name="Wu L."/>
            <person name="Ma J."/>
        </authorList>
    </citation>
    <scope>NUCLEOTIDE SEQUENCE [LARGE SCALE GENOMIC DNA]</scope>
    <source>
        <strain evidence="2">KCTC 42281</strain>
    </source>
</reference>
<evidence type="ECO:0008006" key="3">
    <source>
        <dbReference type="Google" id="ProtNLM"/>
    </source>
</evidence>
<sequence>MGRYNRIHLGPARKNDPQVREAEAGGAVKPGTFVVLSSGRFVNAGASTVGKIWLAQENYLAMKGVNDAYKAYAAGPPVVHGDTVLGLELQDDTQYAAVIATGTNITAVGTPLKLASGGKLAIATPGTDNIVAFADEVFNNNTGADQLIRIRVSGIPGAQGPQGTPG</sequence>